<name>A0A6P6LHI0_CARAU</name>
<gene>
    <name evidence="13" type="primary">LOC113059717</name>
</gene>
<feature type="transmembrane region" description="Helical" evidence="9">
    <location>
        <begin position="542"/>
        <end position="564"/>
    </location>
</feature>
<feature type="signal peptide" evidence="10">
    <location>
        <begin position="1"/>
        <end position="25"/>
    </location>
</feature>
<dbReference type="Pfam" id="PF07686">
    <property type="entry name" value="V-set"/>
    <property type="match status" value="1"/>
</dbReference>
<dbReference type="InterPro" id="IPR007110">
    <property type="entry name" value="Ig-like_dom"/>
</dbReference>
<feature type="domain" description="Ig-like" evidence="11">
    <location>
        <begin position="25"/>
        <end position="133"/>
    </location>
</feature>
<dbReference type="RefSeq" id="XP_026084044.1">
    <property type="nucleotide sequence ID" value="XM_026228259.1"/>
</dbReference>
<feature type="chain" id="PRO_5028139970" evidence="10">
    <location>
        <begin position="26"/>
        <end position="610"/>
    </location>
</feature>
<evidence type="ECO:0000313" key="12">
    <source>
        <dbReference type="Proteomes" id="UP000515129"/>
    </source>
</evidence>
<dbReference type="GO" id="GO:0005911">
    <property type="term" value="C:cell-cell junction"/>
    <property type="evidence" value="ECO:0007669"/>
    <property type="project" value="TreeGrafter"/>
</dbReference>
<dbReference type="Proteomes" id="UP000515129">
    <property type="component" value="Chromosome 41"/>
</dbReference>
<evidence type="ECO:0000256" key="3">
    <source>
        <dbReference type="ARBA" id="ARBA00022989"/>
    </source>
</evidence>
<reference evidence="13" key="1">
    <citation type="submission" date="2025-08" db="UniProtKB">
        <authorList>
            <consortium name="RefSeq"/>
        </authorList>
    </citation>
    <scope>IDENTIFICATION</scope>
    <source>
        <strain evidence="13">Wakin</strain>
        <tissue evidence="13">Muscle</tissue>
    </source>
</reference>
<dbReference type="Gene3D" id="2.60.40.10">
    <property type="entry name" value="Immunoglobulins"/>
    <property type="match status" value="5"/>
</dbReference>
<dbReference type="PROSITE" id="PS50835">
    <property type="entry name" value="IG_LIKE"/>
    <property type="match status" value="5"/>
</dbReference>
<proteinExistence type="predicted"/>
<dbReference type="GeneID" id="113059717"/>
<keyword evidence="5" id="KW-1015">Disulfide bond</keyword>
<evidence type="ECO:0000256" key="2">
    <source>
        <dbReference type="ARBA" id="ARBA00022692"/>
    </source>
</evidence>
<dbReference type="GO" id="GO:0050839">
    <property type="term" value="F:cell adhesion molecule binding"/>
    <property type="evidence" value="ECO:0007669"/>
    <property type="project" value="TreeGrafter"/>
</dbReference>
<organism evidence="12 13">
    <name type="scientific">Carassius auratus</name>
    <name type="common">Goldfish</name>
    <dbReference type="NCBI Taxonomy" id="7957"/>
    <lineage>
        <taxon>Eukaryota</taxon>
        <taxon>Metazoa</taxon>
        <taxon>Chordata</taxon>
        <taxon>Craniata</taxon>
        <taxon>Vertebrata</taxon>
        <taxon>Euteleostomi</taxon>
        <taxon>Actinopterygii</taxon>
        <taxon>Neopterygii</taxon>
        <taxon>Teleostei</taxon>
        <taxon>Ostariophysi</taxon>
        <taxon>Cypriniformes</taxon>
        <taxon>Cyprinidae</taxon>
        <taxon>Cyprininae</taxon>
        <taxon>Carassius</taxon>
    </lineage>
</organism>
<dbReference type="AlphaFoldDB" id="A0A6P6LHI0"/>
<dbReference type="GO" id="GO:0005886">
    <property type="term" value="C:plasma membrane"/>
    <property type="evidence" value="ECO:0007669"/>
    <property type="project" value="TreeGrafter"/>
</dbReference>
<feature type="domain" description="Ig-like" evidence="11">
    <location>
        <begin position="348"/>
        <end position="426"/>
    </location>
</feature>
<comment type="subcellular location">
    <subcellularLocation>
        <location evidence="1">Membrane</location>
        <topology evidence="1">Single-pass type I membrane protein</topology>
    </subcellularLocation>
</comment>
<keyword evidence="12" id="KW-1185">Reference proteome</keyword>
<dbReference type="InterPro" id="IPR013162">
    <property type="entry name" value="CD80_C2-set"/>
</dbReference>
<keyword evidence="4 9" id="KW-0472">Membrane</keyword>
<keyword evidence="10" id="KW-0732">Signal</keyword>
<dbReference type="OrthoDB" id="10010939at2759"/>
<evidence type="ECO:0000256" key="7">
    <source>
        <dbReference type="ARBA" id="ARBA00023319"/>
    </source>
</evidence>
<keyword evidence="2 9" id="KW-0812">Transmembrane</keyword>
<feature type="domain" description="Ig-like" evidence="11">
    <location>
        <begin position="138"/>
        <end position="247"/>
    </location>
</feature>
<evidence type="ECO:0000313" key="13">
    <source>
        <dbReference type="RefSeq" id="XP_026084044.1"/>
    </source>
</evidence>
<accession>A0A6P6LHI0</accession>
<dbReference type="SMART" id="SM00409">
    <property type="entry name" value="IG"/>
    <property type="match status" value="4"/>
</dbReference>
<dbReference type="GO" id="GO:0098609">
    <property type="term" value="P:cell-cell adhesion"/>
    <property type="evidence" value="ECO:0007669"/>
    <property type="project" value="TreeGrafter"/>
</dbReference>
<feature type="domain" description="Ig-like" evidence="11">
    <location>
        <begin position="433"/>
        <end position="516"/>
    </location>
</feature>
<evidence type="ECO:0000256" key="5">
    <source>
        <dbReference type="ARBA" id="ARBA00023157"/>
    </source>
</evidence>
<dbReference type="InterPro" id="IPR003598">
    <property type="entry name" value="Ig_sub2"/>
</dbReference>
<feature type="region of interest" description="Disordered" evidence="8">
    <location>
        <begin position="583"/>
        <end position="610"/>
    </location>
</feature>
<keyword evidence="3 9" id="KW-1133">Transmembrane helix</keyword>
<dbReference type="PANTHER" id="PTHR11640">
    <property type="entry name" value="NEPHRIN"/>
    <property type="match status" value="1"/>
</dbReference>
<evidence type="ECO:0000256" key="6">
    <source>
        <dbReference type="ARBA" id="ARBA00023180"/>
    </source>
</evidence>
<protein>
    <submittedName>
        <fullName evidence="13">Basal cell adhesion molecule-like isoform X1</fullName>
    </submittedName>
</protein>
<dbReference type="PANTHER" id="PTHR11640:SF162">
    <property type="entry name" value="BASAL CELL ADHESION MOLECULE ISOFORM X1-RELATED"/>
    <property type="match status" value="1"/>
</dbReference>
<dbReference type="SMART" id="SM00408">
    <property type="entry name" value="IGc2"/>
    <property type="match status" value="4"/>
</dbReference>
<evidence type="ECO:0000256" key="1">
    <source>
        <dbReference type="ARBA" id="ARBA00004479"/>
    </source>
</evidence>
<sequence>MERAMLGRVGICCTLLALALQVCLASVMVKVTPEVEVIKGETIKLPCSYTTSAPDSSIMVLWSIEDSGTRKQIAYKSSEGSGIEDVSGMKGRLTMGSDSSLTISPVTVEDDRAFFCQVTAKASGFSENKTQVKVFFAPEKPVVKGNDQAIAVSHDTKISSSEVAKCISRNAFPQPHIIWFKDAMPVPKENNQKNETYMRPSVVKEASGLYTLTSTLYMQPVKADARSVFHCTVVYKMPNNQTKQESSDKFNLLLLYSAENVFFQLKNQGPIKEGDNVLMKCETDGNPQPEFEFYKEDKALNGLKGMLEMKNVTREHAGTYRCEALDFDALEDVLLSKTLNLSVHYLDPMAVTPEGPLYAAIGDTVEFQCKTKSSDKYTQQWIKDSEVLSTTGVLTLQPVTLANAGVYICVGEVPSVPGLQKQANVSLVVTGAPAIDDPVNGFVDKEGGMVTLKCSAFGHPAPQFTWTPSGKESVTVVGNKVISTVTLEASAAVLKNGVICEASNDYGRDIKTFKVSIKSDPDKASDSNAVNRVDKQQGGSSAVVIAVVVCVLLLVVLVAMLYFLSTTKKLSCGKKNKNNGASGDIKCEKTSEKDNEESVLFKNNQNTEQC</sequence>
<dbReference type="CDD" id="cd00096">
    <property type="entry name" value="Ig"/>
    <property type="match status" value="1"/>
</dbReference>
<dbReference type="SUPFAM" id="SSF48726">
    <property type="entry name" value="Immunoglobulin"/>
    <property type="match status" value="5"/>
</dbReference>
<dbReference type="InterPro" id="IPR013106">
    <property type="entry name" value="Ig_V-set"/>
</dbReference>
<dbReference type="Pfam" id="PF08205">
    <property type="entry name" value="C2-set_2"/>
    <property type="match status" value="1"/>
</dbReference>
<keyword evidence="6" id="KW-0325">Glycoprotein</keyword>
<dbReference type="InterPro" id="IPR051275">
    <property type="entry name" value="Cell_adhesion_signaling"/>
</dbReference>
<dbReference type="InterPro" id="IPR003599">
    <property type="entry name" value="Ig_sub"/>
</dbReference>
<evidence type="ECO:0000256" key="9">
    <source>
        <dbReference type="SAM" id="Phobius"/>
    </source>
</evidence>
<dbReference type="KEGG" id="caua:113059717"/>
<evidence type="ECO:0000256" key="4">
    <source>
        <dbReference type="ARBA" id="ARBA00023136"/>
    </source>
</evidence>
<feature type="compositionally biased region" description="Polar residues" evidence="8">
    <location>
        <begin position="601"/>
        <end position="610"/>
    </location>
</feature>
<dbReference type="InterPro" id="IPR036179">
    <property type="entry name" value="Ig-like_dom_sf"/>
</dbReference>
<keyword evidence="7" id="KW-0393">Immunoglobulin domain</keyword>
<evidence type="ECO:0000259" key="11">
    <source>
        <dbReference type="PROSITE" id="PS50835"/>
    </source>
</evidence>
<evidence type="ECO:0000256" key="8">
    <source>
        <dbReference type="SAM" id="MobiDB-lite"/>
    </source>
</evidence>
<evidence type="ECO:0000256" key="10">
    <source>
        <dbReference type="SAM" id="SignalP"/>
    </source>
</evidence>
<dbReference type="Pfam" id="PF13927">
    <property type="entry name" value="Ig_3"/>
    <property type="match status" value="1"/>
</dbReference>
<feature type="domain" description="Ig-like" evidence="11">
    <location>
        <begin position="259"/>
        <end position="340"/>
    </location>
</feature>
<dbReference type="InterPro" id="IPR013783">
    <property type="entry name" value="Ig-like_fold"/>
</dbReference>